<dbReference type="HOGENOM" id="CLU_000445_114_39_5"/>
<evidence type="ECO:0000256" key="6">
    <source>
        <dbReference type="ARBA" id="ARBA00022777"/>
    </source>
</evidence>
<dbReference type="PANTHER" id="PTHR43065">
    <property type="entry name" value="SENSOR HISTIDINE KINASE"/>
    <property type="match status" value="1"/>
</dbReference>
<dbReference type="InterPro" id="IPR035965">
    <property type="entry name" value="PAS-like_dom_sf"/>
</dbReference>
<dbReference type="PANTHER" id="PTHR43065:SF10">
    <property type="entry name" value="PEROXIDE STRESS-ACTIVATED HISTIDINE KINASE MAK3"/>
    <property type="match status" value="1"/>
</dbReference>
<keyword evidence="8" id="KW-0902">Two-component regulatory system</keyword>
<dbReference type="InterPro" id="IPR005467">
    <property type="entry name" value="His_kinase_dom"/>
</dbReference>
<dbReference type="EC" id="2.7.13.3" evidence="2"/>
<evidence type="ECO:0000256" key="2">
    <source>
        <dbReference type="ARBA" id="ARBA00012438"/>
    </source>
</evidence>
<dbReference type="SUPFAM" id="SSF47384">
    <property type="entry name" value="Homodimeric domain of signal transducing histidine kinase"/>
    <property type="match status" value="1"/>
</dbReference>
<dbReference type="EMBL" id="AEYE02000001">
    <property type="protein sequence ID" value="EPF00320.1"/>
    <property type="molecule type" value="Genomic_DNA"/>
</dbReference>
<keyword evidence="11" id="KW-1185">Reference proteome</keyword>
<evidence type="ECO:0000256" key="5">
    <source>
        <dbReference type="ARBA" id="ARBA00022741"/>
    </source>
</evidence>
<accession>S3HPB2</accession>
<dbReference type="GO" id="GO:0005524">
    <property type="term" value="F:ATP binding"/>
    <property type="evidence" value="ECO:0007669"/>
    <property type="project" value="UniProtKB-KW"/>
</dbReference>
<evidence type="ECO:0000256" key="8">
    <source>
        <dbReference type="ARBA" id="ARBA00023012"/>
    </source>
</evidence>
<keyword evidence="5" id="KW-0547">Nucleotide-binding</keyword>
<sequence length="448" mass="49244">MDQPPSRNRPVGQTNLLGGERILTANAALTDTDNYNEGEWIAPQRYRELKASEERYRSLINNLLLPLWQIDSRVMTETFARAKQFGDELTSNPGTTSELLKLVSESVVVTAVNDSAVALLRAANKEDLVGPVGYLFAASPDTVTRIALARFTERPSHIEEMKLRAFDGQVLDVLLFVTFPQTRECPDLALLMMVDVTVQRRTEQELRRVQADFAHASRVSALGELVATIAHEVRQPLSVIATDADTGTRWLDREEPNPSKVKALMTRIMENAHRANQVISRVQDMTVKRDPVRRPVDINAMVQEASTFVSIEARAQAVNISSRLQQGLPNVLGDRIQLQQVIVNLLLNGIQAISHAGTDRRQIVVETSYGLDGVIMLSVEDTGGGIASDHLSRIFDGFFSTKADGVGIGLAICRFIVADHEGAISVENEEGVGARFLVTLPAISDGEV</sequence>
<dbReference type="PROSITE" id="PS50109">
    <property type="entry name" value="HIS_KIN"/>
    <property type="match status" value="1"/>
</dbReference>
<dbReference type="InterPro" id="IPR036097">
    <property type="entry name" value="HisK_dim/P_sf"/>
</dbReference>
<gene>
    <name evidence="10" type="ORF">RGCCGE502_00150</name>
</gene>
<proteinExistence type="predicted"/>
<feature type="domain" description="Histidine kinase" evidence="9">
    <location>
        <begin position="228"/>
        <end position="444"/>
    </location>
</feature>
<dbReference type="Gene3D" id="1.10.287.130">
    <property type="match status" value="1"/>
</dbReference>
<dbReference type="GO" id="GO:0000155">
    <property type="term" value="F:phosphorelay sensor kinase activity"/>
    <property type="evidence" value="ECO:0007669"/>
    <property type="project" value="InterPro"/>
</dbReference>
<comment type="catalytic activity">
    <reaction evidence="1">
        <text>ATP + protein L-histidine = ADP + protein N-phospho-L-histidine.</text>
        <dbReference type="EC" id="2.7.13.3"/>
    </reaction>
</comment>
<dbReference type="CDD" id="cd00082">
    <property type="entry name" value="HisKA"/>
    <property type="match status" value="1"/>
</dbReference>
<keyword evidence="7" id="KW-0067">ATP-binding</keyword>
<dbReference type="SMART" id="SM00387">
    <property type="entry name" value="HATPase_c"/>
    <property type="match status" value="1"/>
</dbReference>
<keyword evidence="3" id="KW-0597">Phosphoprotein</keyword>
<evidence type="ECO:0000256" key="3">
    <source>
        <dbReference type="ARBA" id="ARBA00022553"/>
    </source>
</evidence>
<dbReference type="Pfam" id="PF02518">
    <property type="entry name" value="HATPase_c"/>
    <property type="match status" value="1"/>
</dbReference>
<evidence type="ECO:0000259" key="9">
    <source>
        <dbReference type="PROSITE" id="PS50109"/>
    </source>
</evidence>
<evidence type="ECO:0000256" key="7">
    <source>
        <dbReference type="ARBA" id="ARBA00022840"/>
    </source>
</evidence>
<reference evidence="10 11" key="1">
    <citation type="journal article" date="2012" name="J. Bacteriol.">
        <title>Genome sequence of Rhizobium grahamii CCGE502, a broad-host-range symbiont with low nodulation competitiveness in Phaseolus vulgaris.</title>
        <authorList>
            <person name="Althabegoiti M.J."/>
            <person name="Lozano L."/>
            <person name="Torres-Tejerizo G."/>
            <person name="Ormeno-Orrillo E."/>
            <person name="Rogel M.A."/>
            <person name="Gonzalez V."/>
            <person name="Martinez-Romero E."/>
        </authorList>
    </citation>
    <scope>NUCLEOTIDE SEQUENCE [LARGE SCALE GENOMIC DNA]</scope>
    <source>
        <strain evidence="10 11">CCGE 502</strain>
    </source>
</reference>
<dbReference type="InterPro" id="IPR003661">
    <property type="entry name" value="HisK_dim/P_dom"/>
</dbReference>
<evidence type="ECO:0000256" key="1">
    <source>
        <dbReference type="ARBA" id="ARBA00000085"/>
    </source>
</evidence>
<evidence type="ECO:0000313" key="10">
    <source>
        <dbReference type="EMBL" id="EPF00320.1"/>
    </source>
</evidence>
<evidence type="ECO:0000256" key="4">
    <source>
        <dbReference type="ARBA" id="ARBA00022679"/>
    </source>
</evidence>
<dbReference type="Pfam" id="PF00512">
    <property type="entry name" value="HisKA"/>
    <property type="match status" value="1"/>
</dbReference>
<dbReference type="RefSeq" id="WP_016552130.1">
    <property type="nucleotide sequence ID" value="NZ_AEYE02000001.1"/>
</dbReference>
<keyword evidence="4" id="KW-0808">Transferase</keyword>
<dbReference type="InterPro" id="IPR004358">
    <property type="entry name" value="Sig_transdc_His_kin-like_C"/>
</dbReference>
<dbReference type="InterPro" id="IPR003594">
    <property type="entry name" value="HATPase_dom"/>
</dbReference>
<dbReference type="AlphaFoldDB" id="S3HPB2"/>
<keyword evidence="6 10" id="KW-0418">Kinase</keyword>
<organism evidence="10 11">
    <name type="scientific">Rhizobium grahamii CCGE 502</name>
    <dbReference type="NCBI Taxonomy" id="990285"/>
    <lineage>
        <taxon>Bacteria</taxon>
        <taxon>Pseudomonadati</taxon>
        <taxon>Pseudomonadota</taxon>
        <taxon>Alphaproteobacteria</taxon>
        <taxon>Hyphomicrobiales</taxon>
        <taxon>Rhizobiaceae</taxon>
        <taxon>Rhizobium/Agrobacterium group</taxon>
        <taxon>Rhizobium</taxon>
    </lineage>
</organism>
<dbReference type="PRINTS" id="PR00344">
    <property type="entry name" value="BCTRLSENSOR"/>
</dbReference>
<protein>
    <recommendedName>
        <fullName evidence="2">histidine kinase</fullName>
        <ecNumber evidence="2">2.7.13.3</ecNumber>
    </recommendedName>
</protein>
<dbReference type="SMART" id="SM00388">
    <property type="entry name" value="HisKA"/>
    <property type="match status" value="1"/>
</dbReference>
<dbReference type="SUPFAM" id="SSF55874">
    <property type="entry name" value="ATPase domain of HSP90 chaperone/DNA topoisomerase II/histidine kinase"/>
    <property type="match status" value="1"/>
</dbReference>
<dbReference type="Proteomes" id="UP000014411">
    <property type="component" value="Unassembled WGS sequence"/>
</dbReference>
<dbReference type="InterPro" id="IPR036890">
    <property type="entry name" value="HATPase_C_sf"/>
</dbReference>
<comment type="caution">
    <text evidence="10">The sequence shown here is derived from an EMBL/GenBank/DDBJ whole genome shotgun (WGS) entry which is preliminary data.</text>
</comment>
<dbReference type="STRING" id="990285.RGCCGE502_00150"/>
<name>S3HPB2_9HYPH</name>
<dbReference type="Gene3D" id="3.30.565.10">
    <property type="entry name" value="Histidine kinase-like ATPase, C-terminal domain"/>
    <property type="match status" value="1"/>
</dbReference>
<evidence type="ECO:0000313" key="11">
    <source>
        <dbReference type="Proteomes" id="UP000014411"/>
    </source>
</evidence>
<dbReference type="eggNOG" id="COG4191">
    <property type="taxonomic scope" value="Bacteria"/>
</dbReference>
<dbReference type="SUPFAM" id="SSF55785">
    <property type="entry name" value="PYP-like sensor domain (PAS domain)"/>
    <property type="match status" value="1"/>
</dbReference>